<evidence type="ECO:0000256" key="1">
    <source>
        <dbReference type="ARBA" id="ARBA00000085"/>
    </source>
</evidence>
<evidence type="ECO:0000256" key="14">
    <source>
        <dbReference type="SAM" id="Phobius"/>
    </source>
</evidence>
<dbReference type="Pfam" id="PF13493">
    <property type="entry name" value="DUF4118"/>
    <property type="match status" value="1"/>
</dbReference>
<dbReference type="Gene3D" id="1.10.287.130">
    <property type="match status" value="1"/>
</dbReference>
<accession>A0A511YUU5</accession>
<dbReference type="PRINTS" id="PR00344">
    <property type="entry name" value="BCTRLSENSOR"/>
</dbReference>
<name>A0A511YUU5_9CELL</name>
<keyword evidence="8" id="KW-0547">Nucleotide-binding</keyword>
<dbReference type="Gene3D" id="1.20.120.620">
    <property type="entry name" value="Backbone structure of the membrane domain of e. Coli histidine kinase receptor kdpd"/>
    <property type="match status" value="1"/>
</dbReference>
<dbReference type="SMART" id="SM00387">
    <property type="entry name" value="HATPase_c"/>
    <property type="match status" value="1"/>
</dbReference>
<keyword evidence="11 14" id="KW-1133">Transmembrane helix</keyword>
<dbReference type="GO" id="GO:0000155">
    <property type="term" value="F:phosphorelay sensor kinase activity"/>
    <property type="evidence" value="ECO:0007669"/>
    <property type="project" value="InterPro"/>
</dbReference>
<proteinExistence type="predicted"/>
<feature type="transmembrane region" description="Helical" evidence="14">
    <location>
        <begin position="57"/>
        <end position="85"/>
    </location>
</feature>
<evidence type="ECO:0000256" key="4">
    <source>
        <dbReference type="ARBA" id="ARBA00012438"/>
    </source>
</evidence>
<evidence type="ECO:0000256" key="8">
    <source>
        <dbReference type="ARBA" id="ARBA00022741"/>
    </source>
</evidence>
<dbReference type="EMBL" id="BJYK01000001">
    <property type="protein sequence ID" value="GEN78967.1"/>
    <property type="molecule type" value="Genomic_DNA"/>
</dbReference>
<dbReference type="InterPro" id="IPR036097">
    <property type="entry name" value="HisK_dim/P_sf"/>
</dbReference>
<evidence type="ECO:0000259" key="15">
    <source>
        <dbReference type="PROSITE" id="PS50109"/>
    </source>
</evidence>
<dbReference type="GO" id="GO:0005886">
    <property type="term" value="C:plasma membrane"/>
    <property type="evidence" value="ECO:0007669"/>
    <property type="project" value="UniProtKB-SubCell"/>
</dbReference>
<dbReference type="Gene3D" id="3.30.565.10">
    <property type="entry name" value="Histidine kinase-like ATPase, C-terminal domain"/>
    <property type="match status" value="1"/>
</dbReference>
<comment type="subcellular location">
    <subcellularLocation>
        <location evidence="3">Cell membrane</location>
    </subcellularLocation>
    <subcellularLocation>
        <location evidence="2">Membrane</location>
        <topology evidence="2">Multi-pass membrane protein</topology>
    </subcellularLocation>
</comment>
<dbReference type="Pfam" id="PF00512">
    <property type="entry name" value="HisKA"/>
    <property type="match status" value="1"/>
</dbReference>
<protein>
    <recommendedName>
        <fullName evidence="4">histidine kinase</fullName>
        <ecNumber evidence="4">2.7.13.3</ecNumber>
    </recommendedName>
</protein>
<evidence type="ECO:0000256" key="5">
    <source>
        <dbReference type="ARBA" id="ARBA00022553"/>
    </source>
</evidence>
<keyword evidence="12" id="KW-0902">Two-component regulatory system</keyword>
<dbReference type="PANTHER" id="PTHR45569:SF1">
    <property type="entry name" value="SENSOR PROTEIN KDPD"/>
    <property type="match status" value="1"/>
</dbReference>
<gene>
    <name evidence="16" type="ORF">AFE02nite_07010</name>
</gene>
<evidence type="ECO:0000256" key="2">
    <source>
        <dbReference type="ARBA" id="ARBA00004141"/>
    </source>
</evidence>
<evidence type="ECO:0000256" key="6">
    <source>
        <dbReference type="ARBA" id="ARBA00022679"/>
    </source>
</evidence>
<evidence type="ECO:0000256" key="9">
    <source>
        <dbReference type="ARBA" id="ARBA00022777"/>
    </source>
</evidence>
<dbReference type="CDD" id="cd00075">
    <property type="entry name" value="HATPase"/>
    <property type="match status" value="1"/>
</dbReference>
<keyword evidence="10" id="KW-0067">ATP-binding</keyword>
<dbReference type="Proteomes" id="UP000321484">
    <property type="component" value="Unassembled WGS sequence"/>
</dbReference>
<dbReference type="InterPro" id="IPR005467">
    <property type="entry name" value="His_kinase_dom"/>
</dbReference>
<dbReference type="InterPro" id="IPR052023">
    <property type="entry name" value="Histidine_kinase_KdpD"/>
</dbReference>
<feature type="transmembrane region" description="Helical" evidence="14">
    <location>
        <begin position="105"/>
        <end position="127"/>
    </location>
</feature>
<dbReference type="SUPFAM" id="SSF55874">
    <property type="entry name" value="ATPase domain of HSP90 chaperone/DNA topoisomerase II/histidine kinase"/>
    <property type="match status" value="1"/>
</dbReference>
<keyword evidence="6" id="KW-0808">Transferase</keyword>
<dbReference type="InterPro" id="IPR004358">
    <property type="entry name" value="Sig_transdc_His_kin-like_C"/>
</dbReference>
<dbReference type="InterPro" id="IPR036890">
    <property type="entry name" value="HATPase_C_sf"/>
</dbReference>
<dbReference type="GO" id="GO:0005524">
    <property type="term" value="F:ATP binding"/>
    <property type="evidence" value="ECO:0007669"/>
    <property type="project" value="UniProtKB-KW"/>
</dbReference>
<dbReference type="SUPFAM" id="SSF47384">
    <property type="entry name" value="Homodimeric domain of signal transducing histidine kinase"/>
    <property type="match status" value="1"/>
</dbReference>
<dbReference type="InterPro" id="IPR038318">
    <property type="entry name" value="KdpD_sf"/>
</dbReference>
<evidence type="ECO:0000256" key="7">
    <source>
        <dbReference type="ARBA" id="ARBA00022692"/>
    </source>
</evidence>
<dbReference type="AlphaFoldDB" id="A0A511YUU5"/>
<sequence length="477" mass="49494">MLDQGTSTHALRRRPRLGGGLSARRRAAGFLIAAVALPALTVALLQVADDLALGSRLLTYLLTVVVIAAVGGLGPGVLAALASVLVANWYFTPPYRTLVVEGRDAVVELVVFGVVSLIVSMVVELAARDRAGAERSRAEVSLLSSVAGRPAGQLSLAEVLEQVRATFGMASAALVRTGPDGTSAVVAAVGDVPDEPSSIRVEASAELALLAHGPSLFAEDRAALERLAAAAARAWEGQHLAANADRLREADRVRSALLAAVGHDLRTPLSGLKASVSSLRQQDVEWTADERDELLAAIEESTDRLTAIIANILDLTRIEVGSVGARVAPVGVDEVAARALLGLRSPVSMAIPDDLPLVLADAGLLERVIANLVDNAARHTPPGRTVDVVARLHTAGLSAVPVVELRVVDHGPGVPPSLWPAMFAPFQRLDERTPGSGSGLGLAIVQGFCDAMGVDVRPEETPGGGFTMALELPLAPS</sequence>
<dbReference type="EC" id="2.7.13.3" evidence="4"/>
<feature type="transmembrane region" description="Helical" evidence="14">
    <location>
        <begin position="27"/>
        <end position="45"/>
    </location>
</feature>
<evidence type="ECO:0000313" key="16">
    <source>
        <dbReference type="EMBL" id="GEN78967.1"/>
    </source>
</evidence>
<comment type="catalytic activity">
    <reaction evidence="1">
        <text>ATP + protein L-histidine = ADP + protein N-phospho-L-histidine.</text>
        <dbReference type="EC" id="2.7.13.3"/>
    </reaction>
</comment>
<evidence type="ECO:0000256" key="12">
    <source>
        <dbReference type="ARBA" id="ARBA00023012"/>
    </source>
</evidence>
<evidence type="ECO:0000256" key="11">
    <source>
        <dbReference type="ARBA" id="ARBA00022989"/>
    </source>
</evidence>
<dbReference type="Pfam" id="PF02518">
    <property type="entry name" value="HATPase_c"/>
    <property type="match status" value="1"/>
</dbReference>
<dbReference type="InterPro" id="IPR003661">
    <property type="entry name" value="HisK_dim/P_dom"/>
</dbReference>
<evidence type="ECO:0000256" key="13">
    <source>
        <dbReference type="ARBA" id="ARBA00023136"/>
    </source>
</evidence>
<dbReference type="PROSITE" id="PS50109">
    <property type="entry name" value="HIS_KIN"/>
    <property type="match status" value="1"/>
</dbReference>
<keyword evidence="17" id="KW-1185">Reference proteome</keyword>
<comment type="caution">
    <text evidence="16">The sequence shown here is derived from an EMBL/GenBank/DDBJ whole genome shotgun (WGS) entry which is preliminary data.</text>
</comment>
<feature type="domain" description="Histidine kinase" evidence="15">
    <location>
        <begin position="260"/>
        <end position="476"/>
    </location>
</feature>
<keyword evidence="13 14" id="KW-0472">Membrane</keyword>
<keyword evidence="9" id="KW-0418">Kinase</keyword>
<organism evidence="16 17">
    <name type="scientific">Actinotalea fermentans</name>
    <dbReference type="NCBI Taxonomy" id="43671"/>
    <lineage>
        <taxon>Bacteria</taxon>
        <taxon>Bacillati</taxon>
        <taxon>Actinomycetota</taxon>
        <taxon>Actinomycetes</taxon>
        <taxon>Micrococcales</taxon>
        <taxon>Cellulomonadaceae</taxon>
        <taxon>Actinotalea</taxon>
    </lineage>
</organism>
<dbReference type="InterPro" id="IPR003594">
    <property type="entry name" value="HATPase_dom"/>
</dbReference>
<evidence type="ECO:0000256" key="10">
    <source>
        <dbReference type="ARBA" id="ARBA00022840"/>
    </source>
</evidence>
<evidence type="ECO:0000313" key="17">
    <source>
        <dbReference type="Proteomes" id="UP000321484"/>
    </source>
</evidence>
<dbReference type="CDD" id="cd00082">
    <property type="entry name" value="HisKA"/>
    <property type="match status" value="1"/>
</dbReference>
<evidence type="ECO:0000256" key="3">
    <source>
        <dbReference type="ARBA" id="ARBA00004236"/>
    </source>
</evidence>
<dbReference type="RefSeq" id="WP_052113337.1">
    <property type="nucleotide sequence ID" value="NZ_BJYK01000001.1"/>
</dbReference>
<dbReference type="SMART" id="SM00388">
    <property type="entry name" value="HisKA"/>
    <property type="match status" value="1"/>
</dbReference>
<reference evidence="16 17" key="1">
    <citation type="submission" date="2019-07" db="EMBL/GenBank/DDBJ databases">
        <title>Whole genome shotgun sequence of Actinotalea fermentans NBRC 105374.</title>
        <authorList>
            <person name="Hosoyama A."/>
            <person name="Uohara A."/>
            <person name="Ohji S."/>
            <person name="Ichikawa N."/>
        </authorList>
    </citation>
    <scope>NUCLEOTIDE SEQUENCE [LARGE SCALE GENOMIC DNA]</scope>
    <source>
        <strain evidence="16 17">NBRC 105374</strain>
    </source>
</reference>
<dbReference type="PANTHER" id="PTHR45569">
    <property type="entry name" value="SENSOR PROTEIN KDPD"/>
    <property type="match status" value="1"/>
</dbReference>
<keyword evidence="7 14" id="KW-0812">Transmembrane</keyword>
<dbReference type="InterPro" id="IPR025201">
    <property type="entry name" value="KdpD_TM"/>
</dbReference>
<keyword evidence="5" id="KW-0597">Phosphoprotein</keyword>